<dbReference type="SMART" id="SM00944">
    <property type="entry name" value="Pro-kuma_activ"/>
    <property type="match status" value="1"/>
</dbReference>
<dbReference type="PANTHER" id="PTHR14218:SF31">
    <property type="entry name" value="PEPTIDASE S53 DOMAIN-CONTAINING PROTEIN"/>
    <property type="match status" value="1"/>
</dbReference>
<feature type="binding site" evidence="9">
    <location>
        <position position="569"/>
    </location>
    <ligand>
        <name>Ca(2+)</name>
        <dbReference type="ChEBI" id="CHEBI:29108"/>
    </ligand>
</feature>
<evidence type="ECO:0000313" key="12">
    <source>
        <dbReference type="EMBL" id="EFA82993.1"/>
    </source>
</evidence>
<dbReference type="GO" id="GO:0004252">
    <property type="term" value="F:serine-type endopeptidase activity"/>
    <property type="evidence" value="ECO:0007669"/>
    <property type="project" value="UniProtKB-UniRule"/>
</dbReference>
<dbReference type="GO" id="GO:0006508">
    <property type="term" value="P:proteolysis"/>
    <property type="evidence" value="ECO:0007669"/>
    <property type="project" value="UniProtKB-KW"/>
</dbReference>
<name>D3B6M3_HETP5</name>
<reference evidence="12 13" key="1">
    <citation type="journal article" date="2011" name="Genome Res.">
        <title>Phylogeny-wide analysis of social amoeba genomes highlights ancient origins for complex intercellular communication.</title>
        <authorList>
            <person name="Heidel A.J."/>
            <person name="Lawal H.M."/>
            <person name="Felder M."/>
            <person name="Schilde C."/>
            <person name="Helps N.R."/>
            <person name="Tunggal B."/>
            <person name="Rivero F."/>
            <person name="John U."/>
            <person name="Schleicher M."/>
            <person name="Eichinger L."/>
            <person name="Platzer M."/>
            <person name="Noegel A.A."/>
            <person name="Schaap P."/>
            <person name="Gloeckner G."/>
        </authorList>
    </citation>
    <scope>NUCLEOTIDE SEQUENCE [LARGE SCALE GENOMIC DNA]</scope>
    <source>
        <strain evidence="13">ATCC 26659 / Pp 5 / PN500</strain>
    </source>
</reference>
<dbReference type="PROSITE" id="PS51695">
    <property type="entry name" value="SEDOLISIN"/>
    <property type="match status" value="1"/>
</dbReference>
<feature type="domain" description="Peptidase S53" evidence="11">
    <location>
        <begin position="190"/>
        <end position="589"/>
    </location>
</feature>
<evidence type="ECO:0000256" key="1">
    <source>
        <dbReference type="ARBA" id="ARBA00022670"/>
    </source>
</evidence>
<dbReference type="CDD" id="cd04056">
    <property type="entry name" value="Peptidases_S53"/>
    <property type="match status" value="1"/>
</dbReference>
<evidence type="ECO:0000313" key="13">
    <source>
        <dbReference type="Proteomes" id="UP000001396"/>
    </source>
</evidence>
<proteinExistence type="predicted"/>
<dbReference type="RefSeq" id="XP_020435110.1">
    <property type="nucleotide sequence ID" value="XM_020574696.1"/>
</dbReference>
<dbReference type="MEROPS" id="S53.006"/>
<dbReference type="EMBL" id="ADBJ01000017">
    <property type="protein sequence ID" value="EFA82993.1"/>
    <property type="molecule type" value="Genomic_DNA"/>
</dbReference>
<dbReference type="SUPFAM" id="SSF52743">
    <property type="entry name" value="Subtilisin-like"/>
    <property type="match status" value="1"/>
</dbReference>
<evidence type="ECO:0000256" key="6">
    <source>
        <dbReference type="ARBA" id="ARBA00022837"/>
    </source>
</evidence>
<dbReference type="InterPro" id="IPR050819">
    <property type="entry name" value="Tripeptidyl-peptidase_I"/>
</dbReference>
<comment type="caution">
    <text evidence="12">The sequence shown here is derived from an EMBL/GenBank/DDBJ whole genome shotgun (WGS) entry which is preliminary data.</text>
</comment>
<dbReference type="GeneID" id="31359259"/>
<dbReference type="STRING" id="670386.D3B6M3"/>
<feature type="binding site" evidence="9">
    <location>
        <position position="544"/>
    </location>
    <ligand>
        <name>Ca(2+)</name>
        <dbReference type="ChEBI" id="CHEBI:29108"/>
    </ligand>
</feature>
<dbReference type="AlphaFoldDB" id="D3B6M3"/>
<dbReference type="PANTHER" id="PTHR14218">
    <property type="entry name" value="PROTEASE S8 TRIPEPTIDYL PEPTIDASE I CLN2"/>
    <property type="match status" value="1"/>
</dbReference>
<feature type="active site" description="Charge relay system" evidence="9">
    <location>
        <position position="502"/>
    </location>
</feature>
<sequence length="590" mass="63811">MRIVFLLAVIAICLAAPALSTSPSYRDHSLWTKTTRANPHEVINFRVALKQNNIDVLESVLLDVSNPKSHNYGKHWSIERILDLIAPEAHLSTEVVLFLEMHGAFNVENHRDYIKASARVEDIEAIFKVNMFNYKHVSRPDRIVRSGAVYTIPSQFRDLIHMVTGISELPHVKAQPAPRKLKVGAADSGIVIPQTIQNLYGIPTGYNNNKNTSLCLAEFQDDQSFNKKDLNVFATKTATPLITVTNIVGPYSGSDPDLESTLDVQYGGAIAETANVWFWTVEGWMYEFASDFFGTKVVPYVVSMSWGWPETLQCQSGVGNCQNGETAEQYVQRVNAEFIKIGLRGVTLLAASGDQGAPGDGDPECGNKKKPLSTIFPGASPYVTSVGATMLQAPSAADKRAAKKNVGANPPICTGTPCATSTTEIVCTYPDALITTGGGFSDYSPVPEWQQAQVSAYLSSGVPLPASQYFNSTNRGFPDVSALGHNYAIIASSQIEQVDGTSCSSPVFGAVVALLNSYRLNNNKPTLGFINPLLYSAPSSAFTDITAGDNKCTESCCSKFGFTATKGWDPVTGLGTPVFKNLLAYVQTLN</sequence>
<dbReference type="Pfam" id="PF09286">
    <property type="entry name" value="Pro-kuma_activ"/>
    <property type="match status" value="1"/>
</dbReference>
<evidence type="ECO:0000256" key="9">
    <source>
        <dbReference type="PROSITE-ProRule" id="PRU01032"/>
    </source>
</evidence>
<dbReference type="GO" id="GO:0046872">
    <property type="term" value="F:metal ion binding"/>
    <property type="evidence" value="ECO:0007669"/>
    <property type="project" value="UniProtKB-UniRule"/>
</dbReference>
<keyword evidence="8" id="KW-0325">Glycoprotein</keyword>
<dbReference type="InterPro" id="IPR030400">
    <property type="entry name" value="Sedolisin_dom"/>
</dbReference>
<accession>D3B6M3</accession>
<keyword evidence="5 9" id="KW-0720">Serine protease</keyword>
<feature type="binding site" evidence="9">
    <location>
        <position position="567"/>
    </location>
    <ligand>
        <name>Ca(2+)</name>
        <dbReference type="ChEBI" id="CHEBI:29108"/>
    </ligand>
</feature>
<evidence type="ECO:0000256" key="3">
    <source>
        <dbReference type="ARBA" id="ARBA00022729"/>
    </source>
</evidence>
<dbReference type="Proteomes" id="UP000001396">
    <property type="component" value="Unassembled WGS sequence"/>
</dbReference>
<keyword evidence="6 9" id="KW-0106">Calcium</keyword>
<feature type="active site" description="Charge relay system" evidence="9">
    <location>
        <position position="259"/>
    </location>
</feature>
<dbReference type="Pfam" id="PF00082">
    <property type="entry name" value="Peptidase_S8"/>
    <property type="match status" value="1"/>
</dbReference>
<evidence type="ECO:0000256" key="10">
    <source>
        <dbReference type="SAM" id="SignalP"/>
    </source>
</evidence>
<organism evidence="12 13">
    <name type="scientific">Heterostelium pallidum (strain ATCC 26659 / Pp 5 / PN500)</name>
    <name type="common">Cellular slime mold</name>
    <name type="synonym">Polysphondylium pallidum</name>
    <dbReference type="NCBI Taxonomy" id="670386"/>
    <lineage>
        <taxon>Eukaryota</taxon>
        <taxon>Amoebozoa</taxon>
        <taxon>Evosea</taxon>
        <taxon>Eumycetozoa</taxon>
        <taxon>Dictyostelia</taxon>
        <taxon>Acytosteliales</taxon>
        <taxon>Acytosteliaceae</taxon>
        <taxon>Heterostelium</taxon>
    </lineage>
</organism>
<keyword evidence="13" id="KW-1185">Reference proteome</keyword>
<comment type="cofactor">
    <cofactor evidence="9">
        <name>Ca(2+)</name>
        <dbReference type="ChEBI" id="CHEBI:29108"/>
    </cofactor>
    <text evidence="9">Binds 1 Ca(2+) ion per subunit.</text>
</comment>
<feature type="active site" description="Charge relay system" evidence="9">
    <location>
        <position position="263"/>
    </location>
</feature>
<gene>
    <name evidence="12" type="ORF">PPL_03772</name>
</gene>
<dbReference type="CDD" id="cd11377">
    <property type="entry name" value="Pro-peptidase_S53"/>
    <property type="match status" value="1"/>
</dbReference>
<feature type="signal peptide" evidence="10">
    <location>
        <begin position="1"/>
        <end position="20"/>
    </location>
</feature>
<keyword evidence="1 9" id="KW-0645">Protease</keyword>
<evidence type="ECO:0000256" key="4">
    <source>
        <dbReference type="ARBA" id="ARBA00022801"/>
    </source>
</evidence>
<feature type="chain" id="PRO_5003040852" evidence="10">
    <location>
        <begin position="21"/>
        <end position="590"/>
    </location>
</feature>
<dbReference type="OMA" id="VEAQMDI"/>
<dbReference type="GO" id="GO:0008240">
    <property type="term" value="F:tripeptidyl-peptidase activity"/>
    <property type="evidence" value="ECO:0007669"/>
    <property type="project" value="TreeGrafter"/>
</dbReference>
<evidence type="ECO:0000256" key="7">
    <source>
        <dbReference type="ARBA" id="ARBA00023145"/>
    </source>
</evidence>
<keyword evidence="2 9" id="KW-0479">Metal-binding</keyword>
<keyword evidence="4 9" id="KW-0378">Hydrolase</keyword>
<evidence type="ECO:0000259" key="11">
    <source>
        <dbReference type="PROSITE" id="PS51695"/>
    </source>
</evidence>
<dbReference type="InterPro" id="IPR015366">
    <property type="entry name" value="S53_propep"/>
</dbReference>
<dbReference type="InterPro" id="IPR036852">
    <property type="entry name" value="Peptidase_S8/S53_dom_sf"/>
</dbReference>
<keyword evidence="3 10" id="KW-0732">Signal</keyword>
<dbReference type="SUPFAM" id="SSF54897">
    <property type="entry name" value="Protease propeptides/inhibitors"/>
    <property type="match status" value="1"/>
</dbReference>
<evidence type="ECO:0000256" key="5">
    <source>
        <dbReference type="ARBA" id="ARBA00022825"/>
    </source>
</evidence>
<dbReference type="FunFam" id="3.40.50.200:FF:000047">
    <property type="entry name" value="Dipeptidyl aminopeptidase"/>
    <property type="match status" value="1"/>
</dbReference>
<keyword evidence="7" id="KW-0865">Zymogen</keyword>
<dbReference type="InterPro" id="IPR000209">
    <property type="entry name" value="Peptidase_S8/S53_dom"/>
</dbReference>
<dbReference type="Gene3D" id="3.40.50.200">
    <property type="entry name" value="Peptidase S8/S53 domain"/>
    <property type="match status" value="1"/>
</dbReference>
<dbReference type="InParanoid" id="D3B6M3"/>
<evidence type="ECO:0000256" key="2">
    <source>
        <dbReference type="ARBA" id="ARBA00022723"/>
    </source>
</evidence>
<feature type="binding site" evidence="9">
    <location>
        <position position="545"/>
    </location>
    <ligand>
        <name>Ca(2+)</name>
        <dbReference type="ChEBI" id="CHEBI:29108"/>
    </ligand>
</feature>
<protein>
    <submittedName>
        <fullName evidence="12">Physaropepsin</fullName>
    </submittedName>
</protein>
<evidence type="ECO:0000256" key="8">
    <source>
        <dbReference type="ARBA" id="ARBA00023180"/>
    </source>
</evidence>